<dbReference type="PROSITE" id="PS50883">
    <property type="entry name" value="EAL"/>
    <property type="match status" value="1"/>
</dbReference>
<feature type="transmembrane region" description="Helical" evidence="2">
    <location>
        <begin position="6"/>
        <end position="24"/>
    </location>
</feature>
<dbReference type="FunFam" id="3.30.70.270:FF:000001">
    <property type="entry name" value="Diguanylate cyclase domain protein"/>
    <property type="match status" value="1"/>
</dbReference>
<protein>
    <submittedName>
        <fullName evidence="6">EAL domain-containing protein</fullName>
    </submittedName>
</protein>
<dbReference type="InterPro" id="IPR052155">
    <property type="entry name" value="Biofilm_reg_signaling"/>
</dbReference>
<dbReference type="PROSITE" id="PS50887">
    <property type="entry name" value="GGDEF"/>
    <property type="match status" value="1"/>
</dbReference>
<dbReference type="Gene3D" id="3.20.20.450">
    <property type="entry name" value="EAL domain"/>
    <property type="match status" value="1"/>
</dbReference>
<evidence type="ECO:0000259" key="3">
    <source>
        <dbReference type="PROSITE" id="PS50113"/>
    </source>
</evidence>
<dbReference type="CDD" id="cd01948">
    <property type="entry name" value="EAL"/>
    <property type="match status" value="1"/>
</dbReference>
<dbReference type="Pfam" id="PF00563">
    <property type="entry name" value="EAL"/>
    <property type="match status" value="1"/>
</dbReference>
<evidence type="ECO:0000259" key="4">
    <source>
        <dbReference type="PROSITE" id="PS50883"/>
    </source>
</evidence>
<gene>
    <name evidence="6" type="ORF">HQN79_08605</name>
</gene>
<comment type="cofactor">
    <cofactor evidence="1">
        <name>Mg(2+)</name>
        <dbReference type="ChEBI" id="CHEBI:18420"/>
    </cofactor>
</comment>
<dbReference type="RefSeq" id="WP_173285621.1">
    <property type="nucleotide sequence ID" value="NZ_CP054020.1"/>
</dbReference>
<dbReference type="InterPro" id="IPR000700">
    <property type="entry name" value="PAS-assoc_C"/>
</dbReference>
<organism evidence="6 7">
    <name type="scientific">Thiomicrorhabdus xiamenensis</name>
    <dbReference type="NCBI Taxonomy" id="2739063"/>
    <lineage>
        <taxon>Bacteria</taxon>
        <taxon>Pseudomonadati</taxon>
        <taxon>Pseudomonadota</taxon>
        <taxon>Gammaproteobacteria</taxon>
        <taxon>Thiotrichales</taxon>
        <taxon>Piscirickettsiaceae</taxon>
        <taxon>Thiomicrorhabdus</taxon>
    </lineage>
</organism>
<dbReference type="Proteomes" id="UP000504724">
    <property type="component" value="Chromosome"/>
</dbReference>
<dbReference type="KEGG" id="txa:HQN79_08605"/>
<dbReference type="Pfam" id="PF00990">
    <property type="entry name" value="GGDEF"/>
    <property type="match status" value="1"/>
</dbReference>
<dbReference type="InterPro" id="IPR013656">
    <property type="entry name" value="PAS_4"/>
</dbReference>
<dbReference type="SMART" id="SM00052">
    <property type="entry name" value="EAL"/>
    <property type="match status" value="1"/>
</dbReference>
<keyword evidence="7" id="KW-1185">Reference proteome</keyword>
<evidence type="ECO:0000313" key="6">
    <source>
        <dbReference type="EMBL" id="QKI89624.1"/>
    </source>
</evidence>
<dbReference type="SUPFAM" id="SSF141868">
    <property type="entry name" value="EAL domain-like"/>
    <property type="match status" value="1"/>
</dbReference>
<dbReference type="AlphaFoldDB" id="A0A7D4SZ64"/>
<dbReference type="SUPFAM" id="SSF55785">
    <property type="entry name" value="PYP-like sensor domain (PAS domain)"/>
    <property type="match status" value="1"/>
</dbReference>
<dbReference type="Pfam" id="PF08448">
    <property type="entry name" value="PAS_4"/>
    <property type="match status" value="1"/>
</dbReference>
<dbReference type="SUPFAM" id="SSF55073">
    <property type="entry name" value="Nucleotide cyclase"/>
    <property type="match status" value="1"/>
</dbReference>
<sequence length="786" mass="89254">MNKQFVAVITVILFISLVFIYDVYSNVTNTYRNISSQVESQQTKRNLLTTMHNAARERSLILLQMMAETDEFILDEYSLRLSLLANRFINARQELYTLKLSDREKALLSEQTALTKINAPLQDKISQLFLDGAKEEATTILLNKAIPVQTEILNKLAGVIELGSIESALLVDNVNQKLIGSKLRFGLIFVIFLALVLFLFFYAFRSSRKEQRLLASNLKMQQEISEQLQTSKNKLSQYTDALSTFTVMLTTDGMIELVNNSAATSMGSNQDNWVGRYFFECYWWGDNALRSQIKSDIQMCASGQQINKEVTIRSANGEKMIIHFILTPIRNSEQEITYLVAEGQDITERKLVEKKISYQASHDALTDLINRYEFEHRLSLLLQRAEDHQLHYVFYLDLDQFKIVNDTCGHSAGDALLRQIPRLIQPYIRQSDVLARLGGDEFGIILENSNQDNAKSIANEIINAIRDYQFAWEGKVFRIGVSIGIVEIDDSMTKPDMIMKWIDSACYAAKDKGRNTFHFYVSNDEKLQLRAEEMGWISRIESALQENLFELYAQPIMTINSDKDSDKGKINYELLLRMNSNTGIALPGAFLPAAERYDKAIDIDYWVFSKAFELFREYPDFLPSIGYCAINISAQSLTSHEFLTFLTAKFAEMGSLAPKFCIEVTETTAIANLENAQHFISTLREKGVTFALDDFGSGLSSFGYLKTLKVDKLKIDGMFVKDIANDQIDHAMVKSIHEVGTVMGLKTVAEFVENDSVLEKLKQIGVNYAQGYGIGKPQPLIEILQR</sequence>
<dbReference type="InterPro" id="IPR035919">
    <property type="entry name" value="EAL_sf"/>
</dbReference>
<dbReference type="InterPro" id="IPR001610">
    <property type="entry name" value="PAC"/>
</dbReference>
<dbReference type="Gene3D" id="3.30.70.270">
    <property type="match status" value="1"/>
</dbReference>
<evidence type="ECO:0000256" key="2">
    <source>
        <dbReference type="SAM" id="Phobius"/>
    </source>
</evidence>
<feature type="transmembrane region" description="Helical" evidence="2">
    <location>
        <begin position="185"/>
        <end position="204"/>
    </location>
</feature>
<feature type="domain" description="EAL" evidence="4">
    <location>
        <begin position="533"/>
        <end position="786"/>
    </location>
</feature>
<keyword evidence="2" id="KW-1133">Transmembrane helix</keyword>
<keyword evidence="2" id="KW-0812">Transmembrane</keyword>
<dbReference type="SMART" id="SM00267">
    <property type="entry name" value="GGDEF"/>
    <property type="match status" value="1"/>
</dbReference>
<dbReference type="InterPro" id="IPR035965">
    <property type="entry name" value="PAS-like_dom_sf"/>
</dbReference>
<evidence type="ECO:0000313" key="7">
    <source>
        <dbReference type="Proteomes" id="UP000504724"/>
    </source>
</evidence>
<name>A0A7D4SZ64_9GAMM</name>
<dbReference type="InterPro" id="IPR001633">
    <property type="entry name" value="EAL_dom"/>
</dbReference>
<evidence type="ECO:0000259" key="5">
    <source>
        <dbReference type="PROSITE" id="PS50887"/>
    </source>
</evidence>
<dbReference type="InterPro" id="IPR043128">
    <property type="entry name" value="Rev_trsase/Diguanyl_cyclase"/>
</dbReference>
<dbReference type="NCBIfam" id="TIGR00254">
    <property type="entry name" value="GGDEF"/>
    <property type="match status" value="1"/>
</dbReference>
<feature type="domain" description="GGDEF" evidence="5">
    <location>
        <begin position="389"/>
        <end position="522"/>
    </location>
</feature>
<dbReference type="PROSITE" id="PS50113">
    <property type="entry name" value="PAC"/>
    <property type="match status" value="1"/>
</dbReference>
<dbReference type="PANTHER" id="PTHR44757">
    <property type="entry name" value="DIGUANYLATE CYCLASE DGCP"/>
    <property type="match status" value="1"/>
</dbReference>
<dbReference type="Gene3D" id="3.30.450.20">
    <property type="entry name" value="PAS domain"/>
    <property type="match status" value="1"/>
</dbReference>
<proteinExistence type="predicted"/>
<feature type="domain" description="PAC" evidence="3">
    <location>
        <begin position="306"/>
        <end position="358"/>
    </location>
</feature>
<evidence type="ECO:0000256" key="1">
    <source>
        <dbReference type="ARBA" id="ARBA00001946"/>
    </source>
</evidence>
<dbReference type="CDD" id="cd00130">
    <property type="entry name" value="PAS"/>
    <property type="match status" value="1"/>
</dbReference>
<reference evidence="6 7" key="1">
    <citation type="submission" date="2020-05" db="EMBL/GenBank/DDBJ databases">
        <title>Thiomicrorhabdus sediminis sp.nov. and Thiomicrorhabdus xiamenensis sp.nov., novel sulfur-oxidizing bacteria isolated from coastal sediment.</title>
        <authorList>
            <person name="Liu X."/>
        </authorList>
    </citation>
    <scope>NUCLEOTIDE SEQUENCE [LARGE SCALE GENOMIC DNA]</scope>
    <source>
        <strain evidence="6 7">G2</strain>
    </source>
</reference>
<dbReference type="NCBIfam" id="TIGR00229">
    <property type="entry name" value="sensory_box"/>
    <property type="match status" value="1"/>
</dbReference>
<dbReference type="InterPro" id="IPR029787">
    <property type="entry name" value="Nucleotide_cyclase"/>
</dbReference>
<dbReference type="SMART" id="SM00086">
    <property type="entry name" value="PAC"/>
    <property type="match status" value="1"/>
</dbReference>
<dbReference type="EMBL" id="CP054020">
    <property type="protein sequence ID" value="QKI89624.1"/>
    <property type="molecule type" value="Genomic_DNA"/>
</dbReference>
<accession>A0A7D4SZ64</accession>
<keyword evidence="2" id="KW-0472">Membrane</keyword>
<dbReference type="PANTHER" id="PTHR44757:SF4">
    <property type="entry name" value="DIGUANYLATE CYCLASE DGCE-RELATED"/>
    <property type="match status" value="1"/>
</dbReference>
<dbReference type="GO" id="GO:0003824">
    <property type="term" value="F:catalytic activity"/>
    <property type="evidence" value="ECO:0007669"/>
    <property type="project" value="UniProtKB-ARBA"/>
</dbReference>
<dbReference type="InterPro" id="IPR000014">
    <property type="entry name" value="PAS"/>
</dbReference>
<dbReference type="CDD" id="cd01949">
    <property type="entry name" value="GGDEF"/>
    <property type="match status" value="1"/>
</dbReference>
<dbReference type="InterPro" id="IPR000160">
    <property type="entry name" value="GGDEF_dom"/>
</dbReference>